<dbReference type="Proteomes" id="UP000788262">
    <property type="component" value="Unassembled WGS sequence"/>
</dbReference>
<evidence type="ECO:0000256" key="1">
    <source>
        <dbReference type="SAM" id="MobiDB-lite"/>
    </source>
</evidence>
<feature type="region of interest" description="Disordered" evidence="1">
    <location>
        <begin position="154"/>
        <end position="173"/>
    </location>
</feature>
<evidence type="ECO:0000313" key="2">
    <source>
        <dbReference type="EMBL" id="MBN0044603.1"/>
    </source>
</evidence>
<gene>
    <name evidence="2" type="ORF">JS756_10880</name>
</gene>
<proteinExistence type="predicted"/>
<protein>
    <submittedName>
        <fullName evidence="2">Uncharacterized protein</fullName>
    </submittedName>
</protein>
<name>A0ABS2VND0_STRAS</name>
<comment type="caution">
    <text evidence="2">The sequence shown here is derived from an EMBL/GenBank/DDBJ whole genome shotgun (WGS) entry which is preliminary data.</text>
</comment>
<feature type="region of interest" description="Disordered" evidence="1">
    <location>
        <begin position="1"/>
        <end position="48"/>
    </location>
</feature>
<accession>A0ABS2VND0</accession>
<organism evidence="2 3">
    <name type="scientific">Streptomyces actuosus</name>
    <dbReference type="NCBI Taxonomy" id="1885"/>
    <lineage>
        <taxon>Bacteria</taxon>
        <taxon>Bacillati</taxon>
        <taxon>Actinomycetota</taxon>
        <taxon>Actinomycetes</taxon>
        <taxon>Kitasatosporales</taxon>
        <taxon>Streptomycetaceae</taxon>
        <taxon>Streptomyces</taxon>
    </lineage>
</organism>
<dbReference type="EMBL" id="JAFFZS010000006">
    <property type="protein sequence ID" value="MBN0044603.1"/>
    <property type="molecule type" value="Genomic_DNA"/>
</dbReference>
<evidence type="ECO:0000313" key="3">
    <source>
        <dbReference type="Proteomes" id="UP000788262"/>
    </source>
</evidence>
<feature type="region of interest" description="Disordered" evidence="1">
    <location>
        <begin position="84"/>
        <end position="134"/>
    </location>
</feature>
<sequence>MAQPARGPATAPCPTPPVHTEDSVVSLHPVDDKPHPSRPGLLAGRPVPLPLGTADSGALPSAPAVALPAPFACGPPAVRPAAVPSPPTVMRGPMTGSGAGRLALGEICGRRTGARIRTRGPGHRRQRHPARPPFGCFPASASAFARNAGVVSRPGCAAAASPRSPSPSRAVPR</sequence>
<reference evidence="2 3" key="1">
    <citation type="submission" date="2021-02" db="EMBL/GenBank/DDBJ databases">
        <title>Whole genome sequencing of Streptomyces actuosus VRA1.</title>
        <authorList>
            <person name="Sen G."/>
            <person name="Sen A."/>
        </authorList>
    </citation>
    <scope>NUCLEOTIDE SEQUENCE [LARGE SCALE GENOMIC DNA]</scope>
    <source>
        <strain evidence="2 3">VRA1</strain>
    </source>
</reference>
<feature type="compositionally biased region" description="Basic residues" evidence="1">
    <location>
        <begin position="112"/>
        <end position="130"/>
    </location>
</feature>
<keyword evidence="3" id="KW-1185">Reference proteome</keyword>